<evidence type="ECO:0000313" key="2">
    <source>
        <dbReference type="Proteomes" id="UP000886998"/>
    </source>
</evidence>
<dbReference type="AlphaFoldDB" id="A0A8X7CRL2"/>
<name>A0A8X7CRL2_9ARAC</name>
<dbReference type="Proteomes" id="UP000886998">
    <property type="component" value="Unassembled WGS sequence"/>
</dbReference>
<reference evidence="1" key="1">
    <citation type="submission" date="2020-08" db="EMBL/GenBank/DDBJ databases">
        <title>Multicomponent nature underlies the extraordinary mechanical properties of spider dragline silk.</title>
        <authorList>
            <person name="Kono N."/>
            <person name="Nakamura H."/>
            <person name="Mori M."/>
            <person name="Yoshida Y."/>
            <person name="Ohtoshi R."/>
            <person name="Malay A.D."/>
            <person name="Moran D.A.P."/>
            <person name="Tomita M."/>
            <person name="Numata K."/>
            <person name="Arakawa K."/>
        </authorList>
    </citation>
    <scope>NUCLEOTIDE SEQUENCE</scope>
</reference>
<comment type="caution">
    <text evidence="1">The sequence shown here is derived from an EMBL/GenBank/DDBJ whole genome shotgun (WGS) entry which is preliminary data.</text>
</comment>
<evidence type="ECO:0000313" key="1">
    <source>
        <dbReference type="EMBL" id="GFY78201.1"/>
    </source>
</evidence>
<dbReference type="EMBL" id="BMAV01022867">
    <property type="protein sequence ID" value="GFY78201.1"/>
    <property type="molecule type" value="Genomic_DNA"/>
</dbReference>
<sequence>MADDVISRLKRCRGIVRSSVTKQMKSIETELRNETPDNLEELIEILKEFAIELASLDNEIHKIIDPKQLEADVITAMEYREKITIWKFRANKKLNPLQISTPNETTHKIIQSQLQLKKAALTQAKREQLKKEVAILPPVVDLKSRRDDAEEAQLPILGLGPN</sequence>
<accession>A0A8X7CRL2</accession>
<gene>
    <name evidence="1" type="ORF">TNIN_122141</name>
</gene>
<proteinExistence type="predicted"/>
<keyword evidence="2" id="KW-1185">Reference proteome</keyword>
<protein>
    <submittedName>
        <fullName evidence="1">Uncharacterized protein</fullName>
    </submittedName>
</protein>
<dbReference type="OrthoDB" id="5411533at2759"/>
<organism evidence="1 2">
    <name type="scientific">Trichonephila inaurata madagascariensis</name>
    <dbReference type="NCBI Taxonomy" id="2747483"/>
    <lineage>
        <taxon>Eukaryota</taxon>
        <taxon>Metazoa</taxon>
        <taxon>Ecdysozoa</taxon>
        <taxon>Arthropoda</taxon>
        <taxon>Chelicerata</taxon>
        <taxon>Arachnida</taxon>
        <taxon>Araneae</taxon>
        <taxon>Araneomorphae</taxon>
        <taxon>Entelegynae</taxon>
        <taxon>Araneoidea</taxon>
        <taxon>Nephilidae</taxon>
        <taxon>Trichonephila</taxon>
        <taxon>Trichonephila inaurata</taxon>
    </lineage>
</organism>